<keyword evidence="2" id="KW-1185">Reference proteome</keyword>
<proteinExistence type="predicted"/>
<reference evidence="1 2" key="1">
    <citation type="submission" date="2020-04" db="EMBL/GenBank/DDBJ databases">
        <authorList>
            <person name="Laetsch R D."/>
            <person name="Stevens L."/>
            <person name="Kumar S."/>
            <person name="Blaxter L. M."/>
        </authorList>
    </citation>
    <scope>NUCLEOTIDE SEQUENCE [LARGE SCALE GENOMIC DNA]</scope>
</reference>
<sequence>MIMICVDTSPALLVSIAGMEIVSLLEVRRYWARGLQPCSLMQQCFNGQICVNGYCTRSNVAYQGSQVMPSETSCMTGATCPVGQYCINGICMQNPMSTTFACHNGISCPMGMMCQLGRCLPNGLPAMFMQNPLMGKK</sequence>
<accession>A0A8S1FD38</accession>
<comment type="caution">
    <text evidence="1">The sequence shown here is derived from an EMBL/GenBank/DDBJ whole genome shotgun (WGS) entry which is preliminary data.</text>
</comment>
<evidence type="ECO:0000313" key="1">
    <source>
        <dbReference type="EMBL" id="CAB3411229.1"/>
    </source>
</evidence>
<dbReference type="EMBL" id="CADEPM010000012">
    <property type="protein sequence ID" value="CAB3411229.1"/>
    <property type="molecule type" value="Genomic_DNA"/>
</dbReference>
<gene>
    <name evidence="1" type="ORF">CBOVIS_LOCUS12643</name>
</gene>
<dbReference type="PANTHER" id="PTHR36519:SF9">
    <property type="entry name" value="EB DOMAIN-CONTAINING PROTEIN-RELATED"/>
    <property type="match status" value="1"/>
</dbReference>
<protein>
    <recommendedName>
        <fullName evidence="3">EB domain-containing protein</fullName>
    </recommendedName>
</protein>
<dbReference type="PANTHER" id="PTHR36519">
    <property type="entry name" value="FIP (FUNGUS-INDUCED PROTEIN) RELATED-RELATED"/>
    <property type="match status" value="1"/>
</dbReference>
<dbReference type="Proteomes" id="UP000494206">
    <property type="component" value="Unassembled WGS sequence"/>
</dbReference>
<evidence type="ECO:0008006" key="3">
    <source>
        <dbReference type="Google" id="ProtNLM"/>
    </source>
</evidence>
<evidence type="ECO:0000313" key="2">
    <source>
        <dbReference type="Proteomes" id="UP000494206"/>
    </source>
</evidence>
<dbReference type="OrthoDB" id="5850558at2759"/>
<organism evidence="1 2">
    <name type="scientific">Caenorhabditis bovis</name>
    <dbReference type="NCBI Taxonomy" id="2654633"/>
    <lineage>
        <taxon>Eukaryota</taxon>
        <taxon>Metazoa</taxon>
        <taxon>Ecdysozoa</taxon>
        <taxon>Nematoda</taxon>
        <taxon>Chromadorea</taxon>
        <taxon>Rhabditida</taxon>
        <taxon>Rhabditina</taxon>
        <taxon>Rhabditomorpha</taxon>
        <taxon>Rhabditoidea</taxon>
        <taxon>Rhabditidae</taxon>
        <taxon>Peloderinae</taxon>
        <taxon>Caenorhabditis</taxon>
    </lineage>
</organism>
<dbReference type="AlphaFoldDB" id="A0A8S1FD38"/>
<name>A0A8S1FD38_9PELO</name>